<accession>A0A5C3L9A4</accession>
<feature type="compositionally biased region" description="Acidic residues" evidence="1">
    <location>
        <begin position="201"/>
        <end position="225"/>
    </location>
</feature>
<protein>
    <submittedName>
        <fullName evidence="2">Uncharacterized protein</fullName>
    </submittedName>
</protein>
<evidence type="ECO:0000313" key="2">
    <source>
        <dbReference type="EMBL" id="TFK29360.1"/>
    </source>
</evidence>
<dbReference type="Proteomes" id="UP000307440">
    <property type="component" value="Unassembled WGS sequence"/>
</dbReference>
<dbReference type="STRING" id="230819.A0A5C3L9A4"/>
<name>A0A5C3L9A4_COPMA</name>
<keyword evidence="3" id="KW-1185">Reference proteome</keyword>
<evidence type="ECO:0000256" key="1">
    <source>
        <dbReference type="SAM" id="MobiDB-lite"/>
    </source>
</evidence>
<dbReference type="EMBL" id="ML210150">
    <property type="protein sequence ID" value="TFK29360.1"/>
    <property type="molecule type" value="Genomic_DNA"/>
</dbReference>
<feature type="region of interest" description="Disordered" evidence="1">
    <location>
        <begin position="1"/>
        <end position="30"/>
    </location>
</feature>
<dbReference type="AlphaFoldDB" id="A0A5C3L9A4"/>
<organism evidence="2 3">
    <name type="scientific">Coprinopsis marcescibilis</name>
    <name type="common">Agaric fungus</name>
    <name type="synonym">Psathyrella marcescibilis</name>
    <dbReference type="NCBI Taxonomy" id="230819"/>
    <lineage>
        <taxon>Eukaryota</taxon>
        <taxon>Fungi</taxon>
        <taxon>Dikarya</taxon>
        <taxon>Basidiomycota</taxon>
        <taxon>Agaricomycotina</taxon>
        <taxon>Agaricomycetes</taxon>
        <taxon>Agaricomycetidae</taxon>
        <taxon>Agaricales</taxon>
        <taxon>Agaricineae</taxon>
        <taxon>Psathyrellaceae</taxon>
        <taxon>Coprinopsis</taxon>
    </lineage>
</organism>
<dbReference type="OrthoDB" id="68090at2759"/>
<evidence type="ECO:0000313" key="3">
    <source>
        <dbReference type="Proteomes" id="UP000307440"/>
    </source>
</evidence>
<gene>
    <name evidence="2" type="ORF">FA15DRAFT_664301</name>
</gene>
<reference evidence="2 3" key="1">
    <citation type="journal article" date="2019" name="Nat. Ecol. Evol.">
        <title>Megaphylogeny resolves global patterns of mushroom evolution.</title>
        <authorList>
            <person name="Varga T."/>
            <person name="Krizsan K."/>
            <person name="Foldi C."/>
            <person name="Dima B."/>
            <person name="Sanchez-Garcia M."/>
            <person name="Sanchez-Ramirez S."/>
            <person name="Szollosi G.J."/>
            <person name="Szarkandi J.G."/>
            <person name="Papp V."/>
            <person name="Albert L."/>
            <person name="Andreopoulos W."/>
            <person name="Angelini C."/>
            <person name="Antonin V."/>
            <person name="Barry K.W."/>
            <person name="Bougher N.L."/>
            <person name="Buchanan P."/>
            <person name="Buyck B."/>
            <person name="Bense V."/>
            <person name="Catcheside P."/>
            <person name="Chovatia M."/>
            <person name="Cooper J."/>
            <person name="Damon W."/>
            <person name="Desjardin D."/>
            <person name="Finy P."/>
            <person name="Geml J."/>
            <person name="Haridas S."/>
            <person name="Hughes K."/>
            <person name="Justo A."/>
            <person name="Karasinski D."/>
            <person name="Kautmanova I."/>
            <person name="Kiss B."/>
            <person name="Kocsube S."/>
            <person name="Kotiranta H."/>
            <person name="LaButti K.M."/>
            <person name="Lechner B.E."/>
            <person name="Liimatainen K."/>
            <person name="Lipzen A."/>
            <person name="Lukacs Z."/>
            <person name="Mihaltcheva S."/>
            <person name="Morgado L.N."/>
            <person name="Niskanen T."/>
            <person name="Noordeloos M.E."/>
            <person name="Ohm R.A."/>
            <person name="Ortiz-Santana B."/>
            <person name="Ovrebo C."/>
            <person name="Racz N."/>
            <person name="Riley R."/>
            <person name="Savchenko A."/>
            <person name="Shiryaev A."/>
            <person name="Soop K."/>
            <person name="Spirin V."/>
            <person name="Szebenyi C."/>
            <person name="Tomsovsky M."/>
            <person name="Tulloss R.E."/>
            <person name="Uehling J."/>
            <person name="Grigoriev I.V."/>
            <person name="Vagvolgyi C."/>
            <person name="Papp T."/>
            <person name="Martin F.M."/>
            <person name="Miettinen O."/>
            <person name="Hibbett D.S."/>
            <person name="Nagy L.G."/>
        </authorList>
    </citation>
    <scope>NUCLEOTIDE SEQUENCE [LARGE SCALE GENOMIC DNA]</scope>
    <source>
        <strain evidence="2 3">CBS 121175</strain>
    </source>
</reference>
<sequence>MSTPSSPLRHRQPTTIPGFRPSQRPARRPISEMTIRELQDLRKLNARILASPGASTSTYVQRVSNEQAAIESRLLDLDGIEKLGATLKRTQIKGEADMEVDGAEELPVNRTIEAKRKALAQYGKIRTPSGPETNSGSSFTLQEAIELERQAYIQDKERQQRILEKKKRLEDSIGISGKAKLSRAEQDARIWAFLNYKPTDSDLEDEDEDDEDDDDPSTWFEDDQDDGIKGQNIVEPDFEDEISHIIQVDRSRGNYDSFYQPGNGEN</sequence>
<feature type="region of interest" description="Disordered" evidence="1">
    <location>
        <begin position="199"/>
        <end position="239"/>
    </location>
</feature>
<proteinExistence type="predicted"/>